<accession>A0ABM5K547</accession>
<name>A0ABM5K547_DIAVI</name>
<dbReference type="GeneID" id="126883696"/>
<evidence type="ECO:0000256" key="1">
    <source>
        <dbReference type="SAM" id="MobiDB-lite"/>
    </source>
</evidence>
<dbReference type="Proteomes" id="UP001652700">
    <property type="component" value="Unplaced"/>
</dbReference>
<evidence type="ECO:0000313" key="3">
    <source>
        <dbReference type="Proteomes" id="UP001652700"/>
    </source>
</evidence>
<feature type="region of interest" description="Disordered" evidence="1">
    <location>
        <begin position="56"/>
        <end position="76"/>
    </location>
</feature>
<protein>
    <submittedName>
        <fullName evidence="2">Uncharacterized protein</fullName>
    </submittedName>
</protein>
<reference evidence="2" key="1">
    <citation type="submission" date="2025-05" db="UniProtKB">
        <authorList>
            <consortium name="EnsemblMetazoa"/>
        </authorList>
    </citation>
    <scope>IDENTIFICATION</scope>
</reference>
<keyword evidence="3" id="KW-1185">Reference proteome</keyword>
<dbReference type="RefSeq" id="XP_050505313.1">
    <property type="nucleotide sequence ID" value="XM_050649356.1"/>
</dbReference>
<feature type="region of interest" description="Disordered" evidence="1">
    <location>
        <begin position="115"/>
        <end position="143"/>
    </location>
</feature>
<sequence length="143" mass="16818">MWFKDLYKREQVFISTHKRHNVLKQVPKCFLLLCSIRATQERRTVICTSNTLTGTLENEQAPSEAKQGPELPASPEWEKAIEECMDLLDDDVFLYEIDTDIEEFIERVEAEYVPREQTQKTVHARTADTDDDDEPQTKKRKRE</sequence>
<dbReference type="EnsemblMetazoa" id="XM_050649356.1">
    <property type="protein sequence ID" value="XP_050505313.1"/>
    <property type="gene ID" value="LOC126883696"/>
</dbReference>
<evidence type="ECO:0000313" key="2">
    <source>
        <dbReference type="EnsemblMetazoa" id="XP_050505313.1"/>
    </source>
</evidence>
<organism evidence="2 3">
    <name type="scientific">Diabrotica virgifera virgifera</name>
    <name type="common">western corn rootworm</name>
    <dbReference type="NCBI Taxonomy" id="50390"/>
    <lineage>
        <taxon>Eukaryota</taxon>
        <taxon>Metazoa</taxon>
        <taxon>Ecdysozoa</taxon>
        <taxon>Arthropoda</taxon>
        <taxon>Hexapoda</taxon>
        <taxon>Insecta</taxon>
        <taxon>Pterygota</taxon>
        <taxon>Neoptera</taxon>
        <taxon>Endopterygota</taxon>
        <taxon>Coleoptera</taxon>
        <taxon>Polyphaga</taxon>
        <taxon>Cucujiformia</taxon>
        <taxon>Chrysomeloidea</taxon>
        <taxon>Chrysomelidae</taxon>
        <taxon>Galerucinae</taxon>
        <taxon>Diabroticina</taxon>
        <taxon>Diabroticites</taxon>
        <taxon>Diabrotica</taxon>
    </lineage>
</organism>
<proteinExistence type="predicted"/>